<keyword evidence="4" id="KW-1185">Reference proteome</keyword>
<name>A0A084W229_ANOSI</name>
<evidence type="ECO:0000256" key="1">
    <source>
        <dbReference type="SAM" id="MobiDB-lite"/>
    </source>
</evidence>
<dbReference type="Proteomes" id="UP000030765">
    <property type="component" value="Unassembled WGS sequence"/>
</dbReference>
<protein>
    <submittedName>
        <fullName evidence="2 3">Spermatogenesis-associated protein 7</fullName>
    </submittedName>
</protein>
<feature type="compositionally biased region" description="Polar residues" evidence="1">
    <location>
        <begin position="41"/>
        <end position="57"/>
    </location>
</feature>
<reference evidence="2 4" key="1">
    <citation type="journal article" date="2014" name="BMC Genomics">
        <title>Genome sequence of Anopheles sinensis provides insight into genetics basis of mosquito competence for malaria parasites.</title>
        <authorList>
            <person name="Zhou D."/>
            <person name="Zhang D."/>
            <person name="Ding G."/>
            <person name="Shi L."/>
            <person name="Hou Q."/>
            <person name="Ye Y."/>
            <person name="Xu Y."/>
            <person name="Zhou H."/>
            <person name="Xiong C."/>
            <person name="Li S."/>
            <person name="Yu J."/>
            <person name="Hong S."/>
            <person name="Yu X."/>
            <person name="Zou P."/>
            <person name="Chen C."/>
            <person name="Chang X."/>
            <person name="Wang W."/>
            <person name="Lv Y."/>
            <person name="Sun Y."/>
            <person name="Ma L."/>
            <person name="Shen B."/>
            <person name="Zhu C."/>
        </authorList>
    </citation>
    <scope>NUCLEOTIDE SEQUENCE [LARGE SCALE GENOMIC DNA]</scope>
</reference>
<evidence type="ECO:0000313" key="4">
    <source>
        <dbReference type="Proteomes" id="UP000030765"/>
    </source>
</evidence>
<proteinExistence type="predicted"/>
<dbReference type="VEuPathDB" id="VectorBase:ASIC012051"/>
<sequence length="115" mass="12830">MHYGFFFSYRISPTSSPKRRLAAENGQTEWNGRSRNESIRTSDAISIGDSDTSGDNKPSSHEETVVSKSPTQTTLECSTDCFADGQMNFAPKMLLIQIRPLFGWKRINASGPPRK</sequence>
<dbReference type="EMBL" id="KE525272">
    <property type="protein sequence ID" value="KFB44273.1"/>
    <property type="molecule type" value="Genomic_DNA"/>
</dbReference>
<dbReference type="AlphaFoldDB" id="A0A084W229"/>
<dbReference type="EMBL" id="ATLV01019474">
    <property type="status" value="NOT_ANNOTATED_CDS"/>
    <property type="molecule type" value="Genomic_DNA"/>
</dbReference>
<dbReference type="VEuPathDB" id="VectorBase:ASIS016685"/>
<reference evidence="3" key="2">
    <citation type="submission" date="2020-05" db="UniProtKB">
        <authorList>
            <consortium name="EnsemblMetazoa"/>
        </authorList>
    </citation>
    <scope>IDENTIFICATION</scope>
</reference>
<organism evidence="2">
    <name type="scientific">Anopheles sinensis</name>
    <name type="common">Mosquito</name>
    <dbReference type="NCBI Taxonomy" id="74873"/>
    <lineage>
        <taxon>Eukaryota</taxon>
        <taxon>Metazoa</taxon>
        <taxon>Ecdysozoa</taxon>
        <taxon>Arthropoda</taxon>
        <taxon>Hexapoda</taxon>
        <taxon>Insecta</taxon>
        <taxon>Pterygota</taxon>
        <taxon>Neoptera</taxon>
        <taxon>Endopterygota</taxon>
        <taxon>Diptera</taxon>
        <taxon>Nematocera</taxon>
        <taxon>Culicoidea</taxon>
        <taxon>Culicidae</taxon>
        <taxon>Anophelinae</taxon>
        <taxon>Anopheles</taxon>
    </lineage>
</organism>
<gene>
    <name evidence="2" type="ORF">ZHAS_00012051</name>
</gene>
<dbReference type="EnsemblMetazoa" id="ASIC012051-RA">
    <property type="protein sequence ID" value="ASIC012051-PA"/>
    <property type="gene ID" value="ASIC012051"/>
</dbReference>
<evidence type="ECO:0000313" key="2">
    <source>
        <dbReference type="EMBL" id="KFB44273.1"/>
    </source>
</evidence>
<evidence type="ECO:0000313" key="3">
    <source>
        <dbReference type="EnsemblMetazoa" id="ASIC012051-PA"/>
    </source>
</evidence>
<accession>A0A084W229</accession>
<feature type="region of interest" description="Disordered" evidence="1">
    <location>
        <begin position="11"/>
        <end position="73"/>
    </location>
</feature>